<feature type="compositionally biased region" description="Basic and acidic residues" evidence="9">
    <location>
        <begin position="99"/>
        <end position="110"/>
    </location>
</feature>
<dbReference type="InterPro" id="IPR003369">
    <property type="entry name" value="TatA/B/E"/>
</dbReference>
<dbReference type="Gene3D" id="1.20.5.3310">
    <property type="match status" value="1"/>
</dbReference>
<comment type="subcellular location">
    <subcellularLocation>
        <location evidence="1">Membrane</location>
        <topology evidence="1">Single-pass membrane protein</topology>
    </subcellularLocation>
</comment>
<evidence type="ECO:0000256" key="1">
    <source>
        <dbReference type="ARBA" id="ARBA00004167"/>
    </source>
</evidence>
<dbReference type="PANTHER" id="PTHR33162">
    <property type="entry name" value="SEC-INDEPENDENT PROTEIN TRANSLOCASE PROTEIN TATA, CHLOROPLASTIC"/>
    <property type="match status" value="1"/>
</dbReference>
<proteinExistence type="predicted"/>
<dbReference type="PRINTS" id="PR01506">
    <property type="entry name" value="TATBPROTEIN"/>
</dbReference>
<dbReference type="STRING" id="634430.SAMN04488241_10170"/>
<evidence type="ECO:0000256" key="7">
    <source>
        <dbReference type="ARBA" id="ARBA00023010"/>
    </source>
</evidence>
<protein>
    <submittedName>
        <fullName evidence="10">Sec-independent protein translocase protein TatB</fullName>
    </submittedName>
</protein>
<evidence type="ECO:0000256" key="8">
    <source>
        <dbReference type="ARBA" id="ARBA00023136"/>
    </source>
</evidence>
<gene>
    <name evidence="10" type="ORF">SAMN04488241_10170</name>
</gene>
<evidence type="ECO:0000256" key="2">
    <source>
        <dbReference type="ARBA" id="ARBA00022448"/>
    </source>
</evidence>
<sequence length="131" mass="14144">MFGVDSSEFLLIALVALVVIGPKDLPKAMRVVGYWVGRARGVARQFRSGFDAMVREAELEEMEKKWAAENERIMREHPQPTADAAPYGDAAATAPEMTEAEKAVTVERPEVAPAADDEAARPAGRTEGASS</sequence>
<evidence type="ECO:0000256" key="5">
    <source>
        <dbReference type="ARBA" id="ARBA00022927"/>
    </source>
</evidence>
<evidence type="ECO:0000256" key="6">
    <source>
        <dbReference type="ARBA" id="ARBA00022989"/>
    </source>
</evidence>
<keyword evidence="8" id="KW-0472">Membrane</keyword>
<dbReference type="EMBL" id="FOXP01000001">
    <property type="protein sequence ID" value="SFP34447.1"/>
    <property type="molecule type" value="Genomic_DNA"/>
</dbReference>
<organism evidence="10 11">
    <name type="scientific">Sphingomonas rubra</name>
    <dbReference type="NCBI Taxonomy" id="634430"/>
    <lineage>
        <taxon>Bacteria</taxon>
        <taxon>Pseudomonadati</taxon>
        <taxon>Pseudomonadota</taxon>
        <taxon>Alphaproteobacteria</taxon>
        <taxon>Sphingomonadales</taxon>
        <taxon>Sphingomonadaceae</taxon>
        <taxon>Sphingomonas</taxon>
    </lineage>
</organism>
<accession>A0A1I5PKR1</accession>
<name>A0A1I5PKR1_9SPHN</name>
<keyword evidence="2" id="KW-0813">Transport</keyword>
<dbReference type="AlphaFoldDB" id="A0A1I5PKR1"/>
<dbReference type="OrthoDB" id="7206969at2"/>
<keyword evidence="5" id="KW-0653">Protein transport</keyword>
<evidence type="ECO:0000256" key="9">
    <source>
        <dbReference type="SAM" id="MobiDB-lite"/>
    </source>
</evidence>
<reference evidence="10 11" key="1">
    <citation type="submission" date="2016-10" db="EMBL/GenBank/DDBJ databases">
        <authorList>
            <person name="de Groot N.N."/>
        </authorList>
    </citation>
    <scope>NUCLEOTIDE SEQUENCE [LARGE SCALE GENOMIC DNA]</scope>
    <source>
        <strain evidence="10 11">CGMCC 1.9113</strain>
    </source>
</reference>
<feature type="compositionally biased region" description="Low complexity" evidence="9">
    <location>
        <begin position="80"/>
        <end position="97"/>
    </location>
</feature>
<keyword evidence="6" id="KW-1133">Transmembrane helix</keyword>
<dbReference type="InterPro" id="IPR018448">
    <property type="entry name" value="TatB"/>
</dbReference>
<dbReference type="GO" id="GO:0016020">
    <property type="term" value="C:membrane"/>
    <property type="evidence" value="ECO:0007669"/>
    <property type="project" value="UniProtKB-SubCell"/>
</dbReference>
<keyword evidence="11" id="KW-1185">Reference proteome</keyword>
<dbReference type="GO" id="GO:0008320">
    <property type="term" value="F:protein transmembrane transporter activity"/>
    <property type="evidence" value="ECO:0007669"/>
    <property type="project" value="InterPro"/>
</dbReference>
<evidence type="ECO:0000256" key="4">
    <source>
        <dbReference type="ARBA" id="ARBA00022692"/>
    </source>
</evidence>
<keyword evidence="7" id="KW-0811">Translocation</keyword>
<keyword evidence="4" id="KW-0812">Transmembrane</keyword>
<dbReference type="GO" id="GO:0043953">
    <property type="term" value="P:protein transport by the Tat complex"/>
    <property type="evidence" value="ECO:0007669"/>
    <property type="project" value="InterPro"/>
</dbReference>
<dbReference type="PANTHER" id="PTHR33162:SF1">
    <property type="entry name" value="SEC-INDEPENDENT PROTEIN TRANSLOCASE PROTEIN TATA, CHLOROPLASTIC"/>
    <property type="match status" value="1"/>
</dbReference>
<keyword evidence="3" id="KW-1003">Cell membrane</keyword>
<dbReference type="Proteomes" id="UP000199586">
    <property type="component" value="Unassembled WGS sequence"/>
</dbReference>
<dbReference type="Pfam" id="PF02416">
    <property type="entry name" value="TatA_B_E"/>
    <property type="match status" value="1"/>
</dbReference>
<dbReference type="NCBIfam" id="TIGR01410">
    <property type="entry name" value="tatB"/>
    <property type="match status" value="1"/>
</dbReference>
<feature type="region of interest" description="Disordered" evidence="9">
    <location>
        <begin position="76"/>
        <end position="131"/>
    </location>
</feature>
<evidence type="ECO:0000313" key="11">
    <source>
        <dbReference type="Proteomes" id="UP000199586"/>
    </source>
</evidence>
<dbReference type="RefSeq" id="WP_093329893.1">
    <property type="nucleotide sequence ID" value="NZ_FOXP01000001.1"/>
</dbReference>
<evidence type="ECO:0000256" key="3">
    <source>
        <dbReference type="ARBA" id="ARBA00022475"/>
    </source>
</evidence>
<evidence type="ECO:0000313" key="10">
    <source>
        <dbReference type="EMBL" id="SFP34447.1"/>
    </source>
</evidence>